<dbReference type="InterPro" id="IPR003660">
    <property type="entry name" value="HAMP_dom"/>
</dbReference>
<feature type="transmembrane region" description="Helical" evidence="6">
    <location>
        <begin position="185"/>
        <end position="206"/>
    </location>
</feature>
<evidence type="ECO:0000313" key="9">
    <source>
        <dbReference type="EMBL" id="QWT47858.1"/>
    </source>
</evidence>
<dbReference type="PROSITE" id="PS50885">
    <property type="entry name" value="HAMP"/>
    <property type="match status" value="1"/>
</dbReference>
<evidence type="ECO:0000313" key="10">
    <source>
        <dbReference type="Proteomes" id="UP000683428"/>
    </source>
</evidence>
<protein>
    <submittedName>
        <fullName evidence="9">Methyl-accepting chemotaxis protein</fullName>
    </submittedName>
</protein>
<comment type="subcellular location">
    <subcellularLocation>
        <location evidence="1">Membrane</location>
    </subcellularLocation>
</comment>
<dbReference type="KEGG" id="aiq:Azoinq_08195"/>
<dbReference type="CDD" id="cd19411">
    <property type="entry name" value="MCP2201-like_sensor"/>
    <property type="match status" value="1"/>
</dbReference>
<gene>
    <name evidence="9" type="ORF">Azoinq_08195</name>
</gene>
<feature type="compositionally biased region" description="Polar residues" evidence="5">
    <location>
        <begin position="277"/>
        <end position="290"/>
    </location>
</feature>
<proteinExistence type="inferred from homology"/>
<evidence type="ECO:0000256" key="6">
    <source>
        <dbReference type="SAM" id="Phobius"/>
    </source>
</evidence>
<dbReference type="FunFam" id="1.10.287.950:FF:000001">
    <property type="entry name" value="Methyl-accepting chemotaxis sensory transducer"/>
    <property type="match status" value="1"/>
</dbReference>
<dbReference type="Pfam" id="PF00015">
    <property type="entry name" value="MCPsignal"/>
    <property type="match status" value="1"/>
</dbReference>
<reference evidence="9" key="1">
    <citation type="submission" date="2020-11" db="EMBL/GenBank/DDBJ databases">
        <title>Azospira inquinata sp. nov.</title>
        <authorList>
            <person name="Moe W.M."/>
            <person name="Mikes M.C."/>
        </authorList>
    </citation>
    <scope>NUCLEOTIDE SEQUENCE</scope>
    <source>
        <strain evidence="9">Azo-3</strain>
    </source>
</reference>
<name>A0A975SKC7_9RHOO</name>
<keyword evidence="2 4" id="KW-0807">Transducer</keyword>
<dbReference type="CDD" id="cd11386">
    <property type="entry name" value="MCP_signal"/>
    <property type="match status" value="1"/>
</dbReference>
<keyword evidence="10" id="KW-1185">Reference proteome</keyword>
<dbReference type="SMART" id="SM00283">
    <property type="entry name" value="MA"/>
    <property type="match status" value="1"/>
</dbReference>
<dbReference type="PANTHER" id="PTHR32089">
    <property type="entry name" value="METHYL-ACCEPTING CHEMOTAXIS PROTEIN MCPB"/>
    <property type="match status" value="1"/>
</dbReference>
<evidence type="ECO:0000256" key="1">
    <source>
        <dbReference type="ARBA" id="ARBA00004370"/>
    </source>
</evidence>
<dbReference type="PROSITE" id="PS50111">
    <property type="entry name" value="CHEMOTAXIS_TRANSDUC_2"/>
    <property type="match status" value="1"/>
</dbReference>
<dbReference type="InterPro" id="IPR024478">
    <property type="entry name" value="HlyB_4HB_MCP"/>
</dbReference>
<dbReference type="GO" id="GO:0006935">
    <property type="term" value="P:chemotaxis"/>
    <property type="evidence" value="ECO:0007669"/>
    <property type="project" value="UniProtKB-ARBA"/>
</dbReference>
<feature type="domain" description="Methyl-accepting transducer" evidence="7">
    <location>
        <begin position="265"/>
        <end position="501"/>
    </location>
</feature>
<dbReference type="Pfam" id="PF12729">
    <property type="entry name" value="4HB_MCP_1"/>
    <property type="match status" value="1"/>
</dbReference>
<evidence type="ECO:0000256" key="5">
    <source>
        <dbReference type="SAM" id="MobiDB-lite"/>
    </source>
</evidence>
<dbReference type="AlphaFoldDB" id="A0A975SKC7"/>
<dbReference type="RefSeq" id="WP_216130147.1">
    <property type="nucleotide sequence ID" value="NZ_CP064782.1"/>
</dbReference>
<comment type="similarity">
    <text evidence="3">Belongs to the methyl-accepting chemotaxis (MCP) protein family.</text>
</comment>
<feature type="region of interest" description="Disordered" evidence="5">
    <location>
        <begin position="271"/>
        <end position="294"/>
    </location>
</feature>
<evidence type="ECO:0000259" key="8">
    <source>
        <dbReference type="PROSITE" id="PS50885"/>
    </source>
</evidence>
<evidence type="ECO:0000256" key="3">
    <source>
        <dbReference type="ARBA" id="ARBA00029447"/>
    </source>
</evidence>
<dbReference type="SMART" id="SM00304">
    <property type="entry name" value="HAMP"/>
    <property type="match status" value="1"/>
</dbReference>
<organism evidence="9 10">
    <name type="scientific">Azospira inquinata</name>
    <dbReference type="NCBI Taxonomy" id="2785627"/>
    <lineage>
        <taxon>Bacteria</taxon>
        <taxon>Pseudomonadati</taxon>
        <taxon>Pseudomonadota</taxon>
        <taxon>Betaproteobacteria</taxon>
        <taxon>Rhodocyclales</taxon>
        <taxon>Rhodocyclaceae</taxon>
        <taxon>Azospira</taxon>
    </lineage>
</organism>
<dbReference type="InterPro" id="IPR004089">
    <property type="entry name" value="MCPsignal_dom"/>
</dbReference>
<keyword evidence="6" id="KW-1133">Transmembrane helix</keyword>
<sequence>MPISRKLALTVSALLALMLLVGIMGVVRFNQLEDRFNDIADNWLPKVRAASGVAAELLDFRNRETQLLIAANGAEVDDALQRGNQNLAQLRKHEEEFSAHLDAPEEKQQYQDYQGKLSAYLKTHDQLVALVRSGKHEEALAYFRGDSRKALRNLRPVVDDAVEGSARNARVSREAAQELAATAKIWLIGCALVALVLGAGLAFWLYHAINNPLTRIQNAVKDIQERNDFTVTLPASGGDETSAVAASINQLTGALRQALRQLRDGIGRQDHMAQDMAQASHQVSDSSAKQSEAAASMSATVEELTVSINQVGDNAQRAHELAVASGQAAEEGGKVISDTVTQMKAIAARITDTAQAIQALGQASQQISSIVQVIKDVADQTNLLALNAAIEAARAGEQGRGFAVVADEVRKLAERTSGATQEIGEQISGIQREVDTATDTMNHTVTLMESGVALADSAGAAVTQINDRARAVEEEVNAISDALREQGEASNQIAIHVEQIARMSEENTLGATQTADLAKELSQLASAMGQTADRFKV</sequence>
<evidence type="ECO:0000256" key="2">
    <source>
        <dbReference type="ARBA" id="ARBA00023224"/>
    </source>
</evidence>
<dbReference type="Pfam" id="PF00672">
    <property type="entry name" value="HAMP"/>
    <property type="match status" value="1"/>
</dbReference>
<evidence type="ECO:0000259" key="7">
    <source>
        <dbReference type="PROSITE" id="PS50111"/>
    </source>
</evidence>
<dbReference type="Proteomes" id="UP000683428">
    <property type="component" value="Chromosome"/>
</dbReference>
<evidence type="ECO:0000256" key="4">
    <source>
        <dbReference type="PROSITE-ProRule" id="PRU00284"/>
    </source>
</evidence>
<keyword evidence="6" id="KW-0812">Transmembrane</keyword>
<dbReference type="InterPro" id="IPR047347">
    <property type="entry name" value="YvaQ-like_sensor"/>
</dbReference>
<dbReference type="PANTHER" id="PTHR32089:SF112">
    <property type="entry name" value="LYSOZYME-LIKE PROTEIN-RELATED"/>
    <property type="match status" value="1"/>
</dbReference>
<feature type="domain" description="HAMP" evidence="8">
    <location>
        <begin position="207"/>
        <end position="260"/>
    </location>
</feature>
<dbReference type="GO" id="GO:0016020">
    <property type="term" value="C:membrane"/>
    <property type="evidence" value="ECO:0007669"/>
    <property type="project" value="UniProtKB-SubCell"/>
</dbReference>
<dbReference type="EMBL" id="CP064782">
    <property type="protein sequence ID" value="QWT47858.1"/>
    <property type="molecule type" value="Genomic_DNA"/>
</dbReference>
<keyword evidence="6" id="KW-0472">Membrane</keyword>
<dbReference type="GO" id="GO:0007165">
    <property type="term" value="P:signal transduction"/>
    <property type="evidence" value="ECO:0007669"/>
    <property type="project" value="UniProtKB-KW"/>
</dbReference>
<accession>A0A975SKC7</accession>
<dbReference type="CDD" id="cd06225">
    <property type="entry name" value="HAMP"/>
    <property type="match status" value="1"/>
</dbReference>